<protein>
    <submittedName>
        <fullName evidence="2">Uncharacterized protein</fullName>
    </submittedName>
</protein>
<evidence type="ECO:0000256" key="1">
    <source>
        <dbReference type="SAM" id="Phobius"/>
    </source>
</evidence>
<organism evidence="2 3">
    <name type="scientific">Sporosarcina luteola</name>
    <dbReference type="NCBI Taxonomy" id="582850"/>
    <lineage>
        <taxon>Bacteria</taxon>
        <taxon>Bacillati</taxon>
        <taxon>Bacillota</taxon>
        <taxon>Bacilli</taxon>
        <taxon>Bacillales</taxon>
        <taxon>Caryophanaceae</taxon>
        <taxon>Sporosarcina</taxon>
    </lineage>
</organism>
<evidence type="ECO:0000313" key="2">
    <source>
        <dbReference type="EMBL" id="GEN84126.1"/>
    </source>
</evidence>
<dbReference type="AlphaFoldDB" id="A0A511Z9J8"/>
<accession>A0A511Z9J8</accession>
<keyword evidence="1" id="KW-0812">Transmembrane</keyword>
<feature type="transmembrane region" description="Helical" evidence="1">
    <location>
        <begin position="119"/>
        <end position="142"/>
    </location>
</feature>
<keyword evidence="1" id="KW-0472">Membrane</keyword>
<name>A0A511Z9J8_9BACL</name>
<comment type="caution">
    <text evidence="2">The sequence shown here is derived from an EMBL/GenBank/DDBJ whole genome shotgun (WGS) entry which is preliminary data.</text>
</comment>
<keyword evidence="1" id="KW-1133">Transmembrane helix</keyword>
<proteinExistence type="predicted"/>
<reference evidence="2 3" key="1">
    <citation type="submission" date="2019-07" db="EMBL/GenBank/DDBJ databases">
        <title>Whole genome shotgun sequence of Sporosarcina luteola NBRC 105378.</title>
        <authorList>
            <person name="Hosoyama A."/>
            <person name="Uohara A."/>
            <person name="Ohji S."/>
            <person name="Ichikawa N."/>
        </authorList>
    </citation>
    <scope>NUCLEOTIDE SEQUENCE [LARGE SCALE GENOMIC DNA]</scope>
    <source>
        <strain evidence="2 3">NBRC 105378</strain>
    </source>
</reference>
<feature type="transmembrane region" description="Helical" evidence="1">
    <location>
        <begin position="6"/>
        <end position="24"/>
    </location>
</feature>
<dbReference type="OrthoDB" id="2436715at2"/>
<evidence type="ECO:0000313" key="3">
    <source>
        <dbReference type="Proteomes" id="UP000321901"/>
    </source>
</evidence>
<keyword evidence="3" id="KW-1185">Reference proteome</keyword>
<sequence length="143" mass="17085">MLFIFIAIAVLLVITAVLVIMKKYKKELIAQNWYDEFQYEFQSVDCPHALHFKLAETDWKFAFTPKKEKNFTVRAGPFAKTTHQVHYRFYCKECERKCWFEQTNSVQDHKGLFTLRLKYLVIGFATIMLLFIISMNIIFRIIL</sequence>
<dbReference type="EMBL" id="BJYL01000032">
    <property type="protein sequence ID" value="GEN84126.1"/>
    <property type="molecule type" value="Genomic_DNA"/>
</dbReference>
<gene>
    <name evidence="2" type="ORF">SLU01_24380</name>
</gene>
<dbReference type="Proteomes" id="UP000321901">
    <property type="component" value="Unassembled WGS sequence"/>
</dbReference>
<dbReference type="RefSeq" id="WP_147058669.1">
    <property type="nucleotide sequence ID" value="NZ_BJYL01000032.1"/>
</dbReference>